<evidence type="ECO:0000313" key="3">
    <source>
        <dbReference type="Proteomes" id="UP000289738"/>
    </source>
</evidence>
<evidence type="ECO:0000313" key="2">
    <source>
        <dbReference type="EMBL" id="RYR06302.1"/>
    </source>
</evidence>
<gene>
    <name evidence="2" type="ORF">Ahy_B06g086053</name>
</gene>
<proteinExistence type="predicted"/>
<feature type="region of interest" description="Disordered" evidence="1">
    <location>
        <begin position="1"/>
        <end position="74"/>
    </location>
</feature>
<reference evidence="2 3" key="1">
    <citation type="submission" date="2019-01" db="EMBL/GenBank/DDBJ databases">
        <title>Sequencing of cultivated peanut Arachis hypogaea provides insights into genome evolution and oil improvement.</title>
        <authorList>
            <person name="Chen X."/>
        </authorList>
    </citation>
    <scope>NUCLEOTIDE SEQUENCE [LARGE SCALE GENOMIC DNA]</scope>
    <source>
        <strain evidence="3">cv. Fuhuasheng</strain>
        <tissue evidence="2">Leaves</tissue>
    </source>
</reference>
<protein>
    <submittedName>
        <fullName evidence="2">Uncharacterized protein</fullName>
    </submittedName>
</protein>
<sequence>MAMRGDGEEATGVSRPPAGMHSERTPSADFLSDNELSMQSNTAASPMSPYYDPGRLSGEGSPLMLSTSREFDGI</sequence>
<organism evidence="2 3">
    <name type="scientific">Arachis hypogaea</name>
    <name type="common">Peanut</name>
    <dbReference type="NCBI Taxonomy" id="3818"/>
    <lineage>
        <taxon>Eukaryota</taxon>
        <taxon>Viridiplantae</taxon>
        <taxon>Streptophyta</taxon>
        <taxon>Embryophyta</taxon>
        <taxon>Tracheophyta</taxon>
        <taxon>Spermatophyta</taxon>
        <taxon>Magnoliopsida</taxon>
        <taxon>eudicotyledons</taxon>
        <taxon>Gunneridae</taxon>
        <taxon>Pentapetalae</taxon>
        <taxon>rosids</taxon>
        <taxon>fabids</taxon>
        <taxon>Fabales</taxon>
        <taxon>Fabaceae</taxon>
        <taxon>Papilionoideae</taxon>
        <taxon>50 kb inversion clade</taxon>
        <taxon>dalbergioids sensu lato</taxon>
        <taxon>Dalbergieae</taxon>
        <taxon>Pterocarpus clade</taxon>
        <taxon>Arachis</taxon>
    </lineage>
</organism>
<evidence type="ECO:0000256" key="1">
    <source>
        <dbReference type="SAM" id="MobiDB-lite"/>
    </source>
</evidence>
<dbReference type="EMBL" id="SDMP01000016">
    <property type="protein sequence ID" value="RYR06302.1"/>
    <property type="molecule type" value="Genomic_DNA"/>
</dbReference>
<name>A0A444YWJ7_ARAHY</name>
<accession>A0A444YWJ7</accession>
<dbReference type="Proteomes" id="UP000289738">
    <property type="component" value="Chromosome B06"/>
</dbReference>
<feature type="compositionally biased region" description="Polar residues" evidence="1">
    <location>
        <begin position="34"/>
        <end position="45"/>
    </location>
</feature>
<comment type="caution">
    <text evidence="2">The sequence shown here is derived from an EMBL/GenBank/DDBJ whole genome shotgun (WGS) entry which is preliminary data.</text>
</comment>
<dbReference type="AlphaFoldDB" id="A0A444YWJ7"/>
<keyword evidence="3" id="KW-1185">Reference proteome</keyword>